<protein>
    <submittedName>
        <fullName evidence="2">EOG090X0BA1</fullName>
    </submittedName>
</protein>
<name>A0A4Y7NMF6_9CRUS</name>
<evidence type="ECO:0000313" key="2">
    <source>
        <dbReference type="EMBL" id="SVE94430.1"/>
    </source>
</evidence>
<accession>A0A4Y7NMF6</accession>
<feature type="transmembrane region" description="Helical" evidence="1">
    <location>
        <begin position="220"/>
        <end position="242"/>
    </location>
</feature>
<keyword evidence="1" id="KW-1133">Transmembrane helix</keyword>
<feature type="transmembrane region" description="Helical" evidence="1">
    <location>
        <begin position="257"/>
        <end position="276"/>
    </location>
</feature>
<keyword evidence="1" id="KW-0812">Transmembrane</keyword>
<dbReference type="PANTHER" id="PTHR21329:SF3">
    <property type="entry name" value="PHOSPHATIDYLINOSITOL N-ACETYLGLUCOSAMINYLTRANSFERASE SUBUNIT Q"/>
    <property type="match status" value="1"/>
</dbReference>
<reference evidence="2" key="1">
    <citation type="submission" date="2018-08" db="EMBL/GenBank/DDBJ databases">
        <authorList>
            <person name="Cornetti L."/>
        </authorList>
    </citation>
    <scope>NUCLEOTIDE SEQUENCE</scope>
    <source>
        <strain evidence="2">OM-SAIQ-clone2</strain>
    </source>
</reference>
<dbReference type="GO" id="GO:0005783">
    <property type="term" value="C:endoplasmic reticulum"/>
    <property type="evidence" value="ECO:0007669"/>
    <property type="project" value="TreeGrafter"/>
</dbReference>
<keyword evidence="1" id="KW-0472">Membrane</keyword>
<dbReference type="EMBL" id="LR024811">
    <property type="protein sequence ID" value="SVE94430.1"/>
    <property type="molecule type" value="mRNA"/>
</dbReference>
<dbReference type="PANTHER" id="PTHR21329">
    <property type="entry name" value="PHOSPHATIDYLINOSITOL N-ACETYLGLUCOSAMINYLTRANSFERASE SUBUNIT Q-RELATED"/>
    <property type="match status" value="1"/>
</dbReference>
<sequence length="425" mass="48981">MTLSLRKEEKEGGLVASAEAKKTFFFFFDLMQSDLVYGAVKPNENYYNCVNVYCTSFQKKKKLDLLGTWNCVEPKPSKQSKVWIQFTTDNKLCTKLTDSILNNSRVVQQLRQRVLQWKTWRNVQQCEMAYYNLLLMMLLDLFLGFCFVKLFHSLGGPNQVLEIFLDSVKVIADDLQLLIENLMGFPVGLKLNRPLSTVLGKFFLYHLYLWKTYIDIIKPVVSIIVFIASTFGLIGLSFQMALLSDLITMASLHCYCFYVYAARLYGVTLHGLRSTLRMFGGRKWNPLRLRIDSGEFAWDQLCVGMFIFSSLLLLLPTLLVYYIVFLALRLAVLLLQGTLKRLIWLINSLPTYSMLLWFLDSPLLAGDVQFQTIPDRDSTLKLVCIKLPLILSMKRSLNPSAPHYPSINWTRRLNQILSGDLIYPL</sequence>
<evidence type="ECO:0000256" key="1">
    <source>
        <dbReference type="SAM" id="Phobius"/>
    </source>
</evidence>
<dbReference type="AlphaFoldDB" id="A0A4Y7NMF6"/>
<feature type="transmembrane region" description="Helical" evidence="1">
    <location>
        <begin position="129"/>
        <end position="151"/>
    </location>
</feature>
<gene>
    <name evidence="2" type="primary">EOG090X0BA1</name>
</gene>
<dbReference type="InterPro" id="IPR007720">
    <property type="entry name" value="PigQ/GPI1"/>
</dbReference>
<dbReference type="GO" id="GO:0006506">
    <property type="term" value="P:GPI anchor biosynthetic process"/>
    <property type="evidence" value="ECO:0007669"/>
    <property type="project" value="InterPro"/>
</dbReference>
<proteinExistence type="evidence at transcript level"/>
<organism evidence="2">
    <name type="scientific">Simocephalus serrulatus</name>
    <dbReference type="NCBI Taxonomy" id="117539"/>
    <lineage>
        <taxon>Eukaryota</taxon>
        <taxon>Metazoa</taxon>
        <taxon>Ecdysozoa</taxon>
        <taxon>Arthropoda</taxon>
        <taxon>Crustacea</taxon>
        <taxon>Branchiopoda</taxon>
        <taxon>Diplostraca</taxon>
        <taxon>Cladocera</taxon>
        <taxon>Anomopoda</taxon>
        <taxon>Daphniidae</taxon>
        <taxon>Simocephalus</taxon>
    </lineage>
</organism>
<dbReference type="Pfam" id="PF05024">
    <property type="entry name" value="Gpi1"/>
    <property type="match status" value="1"/>
</dbReference>
<dbReference type="GO" id="GO:0016020">
    <property type="term" value="C:membrane"/>
    <property type="evidence" value="ECO:0007669"/>
    <property type="project" value="InterPro"/>
</dbReference>
<feature type="transmembrane region" description="Helical" evidence="1">
    <location>
        <begin position="191"/>
        <end position="208"/>
    </location>
</feature>